<evidence type="ECO:0000313" key="2">
    <source>
        <dbReference type="EMBL" id="CUF06511.1"/>
    </source>
</evidence>
<feature type="region of interest" description="Disordered" evidence="1">
    <location>
        <begin position="259"/>
        <end position="501"/>
    </location>
</feature>
<feature type="compositionally biased region" description="Pro residues" evidence="1">
    <location>
        <begin position="629"/>
        <end position="638"/>
    </location>
</feature>
<keyword evidence="3" id="KW-1185">Reference proteome</keyword>
<feature type="compositionally biased region" description="Polar residues" evidence="1">
    <location>
        <begin position="692"/>
        <end position="702"/>
    </location>
</feature>
<organism evidence="2 3">
    <name type="scientific">Bodo saltans</name>
    <name type="common">Flagellated protozoan</name>
    <dbReference type="NCBI Taxonomy" id="75058"/>
    <lineage>
        <taxon>Eukaryota</taxon>
        <taxon>Discoba</taxon>
        <taxon>Euglenozoa</taxon>
        <taxon>Kinetoplastea</taxon>
        <taxon>Metakinetoplastina</taxon>
        <taxon>Eubodonida</taxon>
        <taxon>Bodonidae</taxon>
        <taxon>Bodo</taxon>
    </lineage>
</organism>
<feature type="compositionally biased region" description="Low complexity" evidence="1">
    <location>
        <begin position="473"/>
        <end position="494"/>
    </location>
</feature>
<feature type="region of interest" description="Disordered" evidence="1">
    <location>
        <begin position="559"/>
        <end position="581"/>
    </location>
</feature>
<feature type="compositionally biased region" description="Basic and acidic residues" evidence="1">
    <location>
        <begin position="314"/>
        <end position="324"/>
    </location>
</feature>
<accession>A0A0S4IKD2</accession>
<protein>
    <submittedName>
        <fullName evidence="2">Uncharacterized protein</fullName>
    </submittedName>
</protein>
<feature type="region of interest" description="Disordered" evidence="1">
    <location>
        <begin position="613"/>
        <end position="780"/>
    </location>
</feature>
<feature type="compositionally biased region" description="Low complexity" evidence="1">
    <location>
        <begin position="270"/>
        <end position="282"/>
    </location>
</feature>
<evidence type="ECO:0000256" key="1">
    <source>
        <dbReference type="SAM" id="MobiDB-lite"/>
    </source>
</evidence>
<dbReference type="VEuPathDB" id="TriTrypDB:BSAL_58670"/>
<feature type="region of interest" description="Disordered" evidence="1">
    <location>
        <begin position="84"/>
        <end position="117"/>
    </location>
</feature>
<proteinExistence type="predicted"/>
<feature type="compositionally biased region" description="Acidic residues" evidence="1">
    <location>
        <begin position="703"/>
        <end position="719"/>
    </location>
</feature>
<gene>
    <name evidence="2" type="ORF">BSAL_58670</name>
</gene>
<feature type="region of interest" description="Disordered" evidence="1">
    <location>
        <begin position="21"/>
        <end position="54"/>
    </location>
</feature>
<evidence type="ECO:0000313" key="3">
    <source>
        <dbReference type="Proteomes" id="UP000051952"/>
    </source>
</evidence>
<feature type="compositionally biased region" description="Basic residues" evidence="1">
    <location>
        <begin position="401"/>
        <end position="416"/>
    </location>
</feature>
<dbReference type="EMBL" id="CYKH01000235">
    <property type="protein sequence ID" value="CUF06511.1"/>
    <property type="molecule type" value="Genomic_DNA"/>
</dbReference>
<feature type="compositionally biased region" description="Basic and acidic residues" evidence="1">
    <location>
        <begin position="644"/>
        <end position="662"/>
    </location>
</feature>
<reference evidence="3" key="1">
    <citation type="submission" date="2015-09" db="EMBL/GenBank/DDBJ databases">
        <authorList>
            <consortium name="Pathogen Informatics"/>
        </authorList>
    </citation>
    <scope>NUCLEOTIDE SEQUENCE [LARGE SCALE GENOMIC DNA]</scope>
    <source>
        <strain evidence="3">Lake Konstanz</strain>
    </source>
</reference>
<sequence length="1790" mass="194529">MWNSNTDGAHSAAANDDDYAWEHALRDLQQRQNESSGFPTSSTPLGPPAPQVSTSFEFNVAPLNITSEEPLRAWGVAEPPQLRAASQESIGAPVAAKKQTDAGEAGSTSGLQLLGKGPLQGESGKAKLVCPLHKARQLTLWNRKTHRGLCARCVLAGPVDKDDLTDIKDGVLESLRSVQTWCTSQEQLSHVLDAVAVTKTLLTSVPSQDLGPIYETLCDAARLCVNKLSNTMNAGRPEESTGTSLLPPRAAAAEVHIMDTKGPTPVGDPAAAQHVTTAAASTQPPLKEEAVTFPASSVLPAPSDSYNGFTLSPHENRNERRDGKPMAPPPPPGYSETSLWSADKANISIPKPRSTRLPADDANTAGVVRRAPPALPGRHYGSDATRTAPAQSPVDDPNSKHQSRSQKKRAKKKLKQATRTASKVDEKEGSDESSSDSDSSGDAPLPVVECAAQTPHPTAMHDTVPTVTTTLVSAPIEPTPSSTSSSESQSPIHSTDFTETAAPKPLSYLTAIAKHHAPAPPVQPLPIASQISQLPPPPPYSAVKAVNVKGPLPPAPLPAKALPAPISSTQPPPAKTSLLGGNVKATSKTKGVGGATHMHAPLAAAVAKSVVAVPPNTPPIHQEVRTAPEAPPPAPDAPEPSQSNDERRPSREEQSDSHRADDGVAEEMDVSGDVAVQGQTVATQKVVDHETQAANDNEQNVDYSDDASSDDDESSDESIAEAIVEEKSSKAPPAAVASKKTKAAPPPPATPPKKSVAAKKTKPKPLAPPPAAPKKTVAAAKKKKAANDDAFLDEIVRTSSDVRETAAFSKFSTFRMPPGVYFIPFKGPDGTLHTLVGHGGSSCFNVELFKKEYETLNATDQLKYLSAVDDVTAPVEGSHALLSFRDPEKLQGYKRASESVSTSTHLHYIARALMPITIVEIRAGLKSVLSLPAPPGEVLPSVASLRRMQPLLRYQYTWIGFQDSHVTLTRQHTIQFAVLEDDRKAVDELDELARVQPYAVLMHLLCRDIFVTTRCGSVMKYITLLLQTPLTKNSHPLYNAMAAYHYASFGDIMEADKWVNTSLQGPPPQPHERLLFLKFLGEACVRQGRLGDLQTVLPRPTEVSFYANCPMLVDCAMTAYSQTDNDEVRNLMVHLYGRSSSGGPKKSLGYCIADELWASRVLTAKLLPGDKGIDNSGPLFDICCVGDKEFEQRLLAEVVAPVLNIGTRHSSLSVRERRSRVEKLRSVANLTAQAASSRTQSQGIDLFLQVFALLEHQIIVEGQQFEGADILETLWKTQQSIMAHHVTGRVETRFIEDVEKLLQSSKQRYRFWTITPPRAGSFVPPPSQLVMHYAVQYTFTYIWDHMELIATVRRRPAVDDPDATDVQLLSRTIVGSHATRVSDEAMMVLFTDSALVRALGNDICHLDNIWREHIPHIPKAVASDCRHIMNRNPALYQRAYDDLHFCLDVCYELFIRPAIMPIVLNPKASRKDIRAYGELIQLVVIGRGIVDVLPFHMFHDVRSSTYLAEQCVLSRAQSIANLSMAHLLREYNDDTLHTTKTTPSNFPAKLFTVFDRDDALTESIQKACPHGAKVTYFQDSVSSNELAPDVESAQRTVLHHDVVPRVAELAVKKETRCCIIEQNRLTHQPLLRTCFLDAPGHAPVVLDVLIRPSYEREAVLSGGFLLEDPHRHVVTVGVELVMWRSLTLAPLVVCTRAGVGMPSGPAAFPDTRPGLHRCLLLGGTSRVLIPWRVAAEYVDDVSLRIARAALQVAQETTYNVSRHVRKAMLVLMDEGHSINTWGAFSFYGVD</sequence>
<name>A0A0S4IKD2_BODSA</name>
<feature type="compositionally biased region" description="Polar residues" evidence="1">
    <location>
        <begin position="30"/>
        <end position="44"/>
    </location>
</feature>
<dbReference type="Proteomes" id="UP000051952">
    <property type="component" value="Unassembled WGS sequence"/>
</dbReference>